<keyword evidence="6" id="KW-0694">RNA-binding</keyword>
<keyword evidence="3" id="KW-0540">Nuclease</keyword>
<dbReference type="GO" id="GO:0003729">
    <property type="term" value="F:mRNA binding"/>
    <property type="evidence" value="ECO:0007669"/>
    <property type="project" value="InterPro"/>
</dbReference>
<dbReference type="OrthoDB" id="9811409at2"/>
<keyword evidence="2" id="KW-1277">Toxin-antitoxin system</keyword>
<organism evidence="8 9">
    <name type="scientific">Rhodopseudomonas palustris (strain HaA2)</name>
    <dbReference type="NCBI Taxonomy" id="316058"/>
    <lineage>
        <taxon>Bacteria</taxon>
        <taxon>Pseudomonadati</taxon>
        <taxon>Pseudomonadota</taxon>
        <taxon>Alphaproteobacteria</taxon>
        <taxon>Hyphomicrobiales</taxon>
        <taxon>Nitrobacteraceae</taxon>
        <taxon>Rhodopseudomonas</taxon>
    </lineage>
</organism>
<dbReference type="InterPro" id="IPR012933">
    <property type="entry name" value="HicA_mRNA_interferase"/>
</dbReference>
<evidence type="ECO:0000313" key="8">
    <source>
        <dbReference type="EMBL" id="ABD09006.1"/>
    </source>
</evidence>
<dbReference type="GO" id="GO:0004519">
    <property type="term" value="F:endonuclease activity"/>
    <property type="evidence" value="ECO:0007669"/>
    <property type="project" value="UniProtKB-KW"/>
</dbReference>
<dbReference type="InterPro" id="IPR038570">
    <property type="entry name" value="HicA_sf"/>
</dbReference>
<dbReference type="SUPFAM" id="SSF54786">
    <property type="entry name" value="YcfA/nrd intein domain"/>
    <property type="match status" value="1"/>
</dbReference>
<sequence length="64" mass="7120">MKVRDAILLIEADGWVHIATRGSHRQYKHPRKTGRVTIAGKPSDDLAPGTFASILKQAGLKERR</sequence>
<dbReference type="Gene3D" id="3.30.920.30">
    <property type="entry name" value="Hypothetical protein"/>
    <property type="match status" value="1"/>
</dbReference>
<evidence type="ECO:0000256" key="4">
    <source>
        <dbReference type="ARBA" id="ARBA00022759"/>
    </source>
</evidence>
<dbReference type="Proteomes" id="UP000008809">
    <property type="component" value="Chromosome"/>
</dbReference>
<keyword evidence="5" id="KW-0378">Hydrolase</keyword>
<dbReference type="RefSeq" id="WP_011443190.1">
    <property type="nucleotide sequence ID" value="NC_007778.1"/>
</dbReference>
<dbReference type="STRING" id="316058.RPB_4319"/>
<keyword evidence="7" id="KW-0346">Stress response</keyword>
<evidence type="ECO:0000256" key="7">
    <source>
        <dbReference type="ARBA" id="ARBA00023016"/>
    </source>
</evidence>
<dbReference type="GO" id="GO:0016787">
    <property type="term" value="F:hydrolase activity"/>
    <property type="evidence" value="ECO:0007669"/>
    <property type="project" value="UniProtKB-KW"/>
</dbReference>
<keyword evidence="4" id="KW-0255">Endonuclease</keyword>
<evidence type="ECO:0000256" key="1">
    <source>
        <dbReference type="ARBA" id="ARBA00006620"/>
    </source>
</evidence>
<evidence type="ECO:0000256" key="5">
    <source>
        <dbReference type="ARBA" id="ARBA00022801"/>
    </source>
</evidence>
<reference evidence="8 9" key="1">
    <citation type="submission" date="2006-01" db="EMBL/GenBank/DDBJ databases">
        <title>Complete sequence of Rhodopseudomonas palustris HaA2.</title>
        <authorList>
            <consortium name="US DOE Joint Genome Institute"/>
            <person name="Copeland A."/>
            <person name="Lucas S."/>
            <person name="Lapidus A."/>
            <person name="Barry K."/>
            <person name="Detter J.C."/>
            <person name="Glavina T."/>
            <person name="Hammon N."/>
            <person name="Israni S."/>
            <person name="Pitluck S."/>
            <person name="Chain P."/>
            <person name="Malfatti S."/>
            <person name="Shin M."/>
            <person name="Vergez L."/>
            <person name="Schmutz J."/>
            <person name="Larimer F."/>
            <person name="Land M."/>
            <person name="Hauser L."/>
            <person name="Pelletier D.A."/>
            <person name="Kyrpides N."/>
            <person name="Anderson I."/>
            <person name="Oda Y."/>
            <person name="Harwood C.S."/>
            <person name="Richardson P."/>
        </authorList>
    </citation>
    <scope>NUCLEOTIDE SEQUENCE [LARGE SCALE GENOMIC DNA]</scope>
    <source>
        <strain evidence="8 9">HaA2</strain>
    </source>
</reference>
<comment type="similarity">
    <text evidence="1">Belongs to the HicA mRNA interferase family.</text>
</comment>
<dbReference type="Pfam" id="PF07927">
    <property type="entry name" value="HicA_toxin"/>
    <property type="match status" value="1"/>
</dbReference>
<dbReference type="KEGG" id="rpb:RPB_4319"/>
<evidence type="ECO:0000256" key="3">
    <source>
        <dbReference type="ARBA" id="ARBA00022722"/>
    </source>
</evidence>
<evidence type="ECO:0000256" key="2">
    <source>
        <dbReference type="ARBA" id="ARBA00022649"/>
    </source>
</evidence>
<evidence type="ECO:0000256" key="6">
    <source>
        <dbReference type="ARBA" id="ARBA00022884"/>
    </source>
</evidence>
<dbReference type="HOGENOM" id="CLU_164851_4_2_5"/>
<gene>
    <name evidence="8" type="ordered locus">RPB_4319</name>
</gene>
<accession>Q2IS04</accession>
<dbReference type="eggNOG" id="COG1724">
    <property type="taxonomic scope" value="Bacteria"/>
</dbReference>
<protein>
    <submittedName>
        <fullName evidence="8">YcfA-like</fullName>
    </submittedName>
</protein>
<dbReference type="AlphaFoldDB" id="Q2IS04"/>
<keyword evidence="9" id="KW-1185">Reference proteome</keyword>
<name>Q2IS04_RHOP2</name>
<proteinExistence type="inferred from homology"/>
<dbReference type="EMBL" id="CP000250">
    <property type="protein sequence ID" value="ABD09006.1"/>
    <property type="molecule type" value="Genomic_DNA"/>
</dbReference>
<evidence type="ECO:0000313" key="9">
    <source>
        <dbReference type="Proteomes" id="UP000008809"/>
    </source>
</evidence>